<dbReference type="Gene3D" id="3.40.50.1820">
    <property type="entry name" value="alpha/beta hydrolase"/>
    <property type="match status" value="1"/>
</dbReference>
<sequence length="320" mass="35185">MHSFTVNTSDEGVLYCREWLPEGVVKAVIHIAHGMSEHGGRYQRFALALNHAGYAVVANDHRGHGLSVTEGQALGHMADDDGWQKALSDLALVNQHIQRRHPNLAVILFGHSMGSFLSQDYLAHHGSSIAGVALSSTNGPAGLLLKIGRLITKFERYRIGAKGHSPLILTMVFGAYNKAFAPNRTEFDWLSRDDKEVDQYLADPLCGFQCSVQTWLTMLAALGQIANDYAIENMDKTKPIYVFSGTEDPVGENTTGVKRLLAAYKKHGFSAVTSKFYLGGRHEMLNETNRDEVTADFIDWADGVLVKNVQSKLATLGFAH</sequence>
<keyword evidence="3" id="KW-1185">Reference proteome</keyword>
<name>K6ZSM9_9ALTE</name>
<accession>K6ZSM9</accession>
<dbReference type="AlphaFoldDB" id="K6ZSM9"/>
<evidence type="ECO:0000313" key="2">
    <source>
        <dbReference type="EMBL" id="GAC31828.1"/>
    </source>
</evidence>
<protein>
    <submittedName>
        <fullName evidence="2">Hydrolase, alpha/beta fold family</fullName>
    </submittedName>
</protein>
<proteinExistence type="predicted"/>
<dbReference type="PANTHER" id="PTHR11614">
    <property type="entry name" value="PHOSPHOLIPASE-RELATED"/>
    <property type="match status" value="1"/>
</dbReference>
<dbReference type="Proteomes" id="UP000006322">
    <property type="component" value="Unassembled WGS sequence"/>
</dbReference>
<keyword evidence="2" id="KW-0378">Hydrolase</keyword>
<dbReference type="OrthoDB" id="9806902at2"/>
<dbReference type="InterPro" id="IPR029058">
    <property type="entry name" value="AB_hydrolase_fold"/>
</dbReference>
<dbReference type="SUPFAM" id="SSF53474">
    <property type="entry name" value="alpha/beta-Hydrolases"/>
    <property type="match status" value="1"/>
</dbReference>
<comment type="caution">
    <text evidence="2">The sequence shown here is derived from an EMBL/GenBank/DDBJ whole genome shotgun (WGS) entry which is preliminary data.</text>
</comment>
<organism evidence="2 3">
    <name type="scientific">Paraglaciecola polaris LMG 21857</name>
    <dbReference type="NCBI Taxonomy" id="1129793"/>
    <lineage>
        <taxon>Bacteria</taxon>
        <taxon>Pseudomonadati</taxon>
        <taxon>Pseudomonadota</taxon>
        <taxon>Gammaproteobacteria</taxon>
        <taxon>Alteromonadales</taxon>
        <taxon>Alteromonadaceae</taxon>
        <taxon>Paraglaciecola</taxon>
    </lineage>
</organism>
<dbReference type="EMBL" id="BAER01000023">
    <property type="protein sequence ID" value="GAC31828.1"/>
    <property type="molecule type" value="Genomic_DNA"/>
</dbReference>
<dbReference type="STRING" id="1129793.GPLA_0912"/>
<dbReference type="InterPro" id="IPR051044">
    <property type="entry name" value="MAG_DAG_Lipase"/>
</dbReference>
<gene>
    <name evidence="2" type="ORF">GPLA_0912</name>
</gene>
<dbReference type="InterPro" id="IPR022742">
    <property type="entry name" value="Hydrolase_4"/>
</dbReference>
<feature type="domain" description="Serine aminopeptidase S33" evidence="1">
    <location>
        <begin position="25"/>
        <end position="289"/>
    </location>
</feature>
<evidence type="ECO:0000313" key="3">
    <source>
        <dbReference type="Proteomes" id="UP000006322"/>
    </source>
</evidence>
<dbReference type="GO" id="GO:0016787">
    <property type="term" value="F:hydrolase activity"/>
    <property type="evidence" value="ECO:0007669"/>
    <property type="project" value="UniProtKB-KW"/>
</dbReference>
<dbReference type="Pfam" id="PF12146">
    <property type="entry name" value="Hydrolase_4"/>
    <property type="match status" value="1"/>
</dbReference>
<reference evidence="3" key="1">
    <citation type="journal article" date="2014" name="Environ. Microbiol.">
        <title>Comparative genomics of the marine bacterial genus Glaciecola reveals the high degree of genomic diversity and genomic characteristic for cold adaptation.</title>
        <authorList>
            <person name="Qin Q.L."/>
            <person name="Xie B.B."/>
            <person name="Yu Y."/>
            <person name="Shu Y.L."/>
            <person name="Rong J.C."/>
            <person name="Zhang Y.J."/>
            <person name="Zhao D.L."/>
            <person name="Chen X.L."/>
            <person name="Zhang X.Y."/>
            <person name="Chen B."/>
            <person name="Zhou B.C."/>
            <person name="Zhang Y.Z."/>
        </authorList>
    </citation>
    <scope>NUCLEOTIDE SEQUENCE [LARGE SCALE GENOMIC DNA]</scope>
    <source>
        <strain evidence="3">LMG 21857</strain>
    </source>
</reference>
<evidence type="ECO:0000259" key="1">
    <source>
        <dbReference type="Pfam" id="PF12146"/>
    </source>
</evidence>
<dbReference type="RefSeq" id="WP_007103632.1">
    <property type="nucleotide sequence ID" value="NZ_BAER01000023.1"/>
</dbReference>